<reference evidence="1 2" key="1">
    <citation type="journal article" date="2011" name="Science">
        <title>The ecoresponsive genome of Daphnia pulex.</title>
        <authorList>
            <person name="Colbourne J.K."/>
            <person name="Pfrender M.E."/>
            <person name="Gilbert D."/>
            <person name="Thomas W.K."/>
            <person name="Tucker A."/>
            <person name="Oakley T.H."/>
            <person name="Tokishita S."/>
            <person name="Aerts A."/>
            <person name="Arnold G.J."/>
            <person name="Basu M.K."/>
            <person name="Bauer D.J."/>
            <person name="Caceres C.E."/>
            <person name="Carmel L."/>
            <person name="Casola C."/>
            <person name="Choi J.H."/>
            <person name="Detter J.C."/>
            <person name="Dong Q."/>
            <person name="Dusheyko S."/>
            <person name="Eads B.D."/>
            <person name="Frohlich T."/>
            <person name="Geiler-Samerotte K.A."/>
            <person name="Gerlach D."/>
            <person name="Hatcher P."/>
            <person name="Jogdeo S."/>
            <person name="Krijgsveld J."/>
            <person name="Kriventseva E.V."/>
            <person name="Kultz D."/>
            <person name="Laforsch C."/>
            <person name="Lindquist E."/>
            <person name="Lopez J."/>
            <person name="Manak J.R."/>
            <person name="Muller J."/>
            <person name="Pangilinan J."/>
            <person name="Patwardhan R.P."/>
            <person name="Pitluck S."/>
            <person name="Pritham E.J."/>
            <person name="Rechtsteiner A."/>
            <person name="Rho M."/>
            <person name="Rogozin I.B."/>
            <person name="Sakarya O."/>
            <person name="Salamov A."/>
            <person name="Schaack S."/>
            <person name="Shapiro H."/>
            <person name="Shiga Y."/>
            <person name="Skalitzky C."/>
            <person name="Smith Z."/>
            <person name="Souvorov A."/>
            <person name="Sung W."/>
            <person name="Tang Z."/>
            <person name="Tsuchiya D."/>
            <person name="Tu H."/>
            <person name="Vos H."/>
            <person name="Wang M."/>
            <person name="Wolf Y.I."/>
            <person name="Yamagata H."/>
            <person name="Yamada T."/>
            <person name="Ye Y."/>
            <person name="Shaw J.R."/>
            <person name="Andrews J."/>
            <person name="Crease T.J."/>
            <person name="Tang H."/>
            <person name="Lucas S.M."/>
            <person name="Robertson H.M."/>
            <person name="Bork P."/>
            <person name="Koonin E.V."/>
            <person name="Zdobnov E.M."/>
            <person name="Grigoriev I.V."/>
            <person name="Lynch M."/>
            <person name="Boore J.L."/>
        </authorList>
    </citation>
    <scope>NUCLEOTIDE SEQUENCE [LARGE SCALE GENOMIC DNA]</scope>
</reference>
<organism evidence="1 2">
    <name type="scientific">Daphnia pulex</name>
    <name type="common">Water flea</name>
    <dbReference type="NCBI Taxonomy" id="6669"/>
    <lineage>
        <taxon>Eukaryota</taxon>
        <taxon>Metazoa</taxon>
        <taxon>Ecdysozoa</taxon>
        <taxon>Arthropoda</taxon>
        <taxon>Crustacea</taxon>
        <taxon>Branchiopoda</taxon>
        <taxon>Diplostraca</taxon>
        <taxon>Cladocera</taxon>
        <taxon>Anomopoda</taxon>
        <taxon>Daphniidae</taxon>
        <taxon>Daphnia</taxon>
    </lineage>
</organism>
<name>E9H8C6_DAPPU</name>
<keyword evidence="2" id="KW-1185">Reference proteome</keyword>
<dbReference type="HOGENOM" id="CLU_2529750_0_0_1"/>
<dbReference type="Proteomes" id="UP000000305">
    <property type="component" value="Unassembled WGS sequence"/>
</dbReference>
<dbReference type="EMBL" id="GL732603">
    <property type="protein sequence ID" value="EFX72048.1"/>
    <property type="molecule type" value="Genomic_DNA"/>
</dbReference>
<protein>
    <submittedName>
        <fullName evidence="1">Uncharacterized protein</fullName>
    </submittedName>
</protein>
<accession>E9H8C6</accession>
<dbReference type="OrthoDB" id="10474454at2759"/>
<dbReference type="KEGG" id="dpx:DAPPUDRAFT_326652"/>
<proteinExistence type="predicted"/>
<sequence>MEEVKSLEQTLLDYEKYYQLVMAFLNWKGVATKKHQKQGLKNSIITKAVFEAVRNTGGRRAKDYEMQKLTKAVMKRCQISTVTH</sequence>
<evidence type="ECO:0000313" key="2">
    <source>
        <dbReference type="Proteomes" id="UP000000305"/>
    </source>
</evidence>
<gene>
    <name evidence="1" type="ORF">DAPPUDRAFT_326652</name>
</gene>
<dbReference type="InParanoid" id="E9H8C6"/>
<dbReference type="AlphaFoldDB" id="E9H8C6"/>
<evidence type="ECO:0000313" key="1">
    <source>
        <dbReference type="EMBL" id="EFX72048.1"/>
    </source>
</evidence>